<dbReference type="Gene3D" id="1.10.287.110">
    <property type="entry name" value="DnaJ domain"/>
    <property type="match status" value="1"/>
</dbReference>
<feature type="domain" description="J" evidence="2">
    <location>
        <begin position="6"/>
        <end position="71"/>
    </location>
</feature>
<dbReference type="InterPro" id="IPR001623">
    <property type="entry name" value="DnaJ_domain"/>
</dbReference>
<dbReference type="PANTHER" id="PTHR44094:SF8">
    <property type="entry name" value="DNAJ HEAT SHOCK N-TERMINAL DOMAIN-CONTAINING PROTEIN-RELATED"/>
    <property type="match status" value="1"/>
</dbReference>
<organism evidence="3 4">
    <name type="scientific">Ceratodon purpureus</name>
    <name type="common">Fire moss</name>
    <name type="synonym">Dicranum purpureum</name>
    <dbReference type="NCBI Taxonomy" id="3225"/>
    <lineage>
        <taxon>Eukaryota</taxon>
        <taxon>Viridiplantae</taxon>
        <taxon>Streptophyta</taxon>
        <taxon>Embryophyta</taxon>
        <taxon>Bryophyta</taxon>
        <taxon>Bryophytina</taxon>
        <taxon>Bryopsida</taxon>
        <taxon>Dicranidae</taxon>
        <taxon>Pseudoditrichales</taxon>
        <taxon>Ditrichaceae</taxon>
        <taxon>Ceratodon</taxon>
    </lineage>
</organism>
<keyword evidence="4" id="KW-1185">Reference proteome</keyword>
<evidence type="ECO:0000256" key="1">
    <source>
        <dbReference type="SAM" id="MobiDB-lite"/>
    </source>
</evidence>
<feature type="compositionally biased region" description="Low complexity" evidence="1">
    <location>
        <begin position="371"/>
        <end position="386"/>
    </location>
</feature>
<comment type="caution">
    <text evidence="3">The sequence shown here is derived from an EMBL/GenBank/DDBJ whole genome shotgun (WGS) entry which is preliminary data.</text>
</comment>
<feature type="compositionally biased region" description="Polar residues" evidence="1">
    <location>
        <begin position="323"/>
        <end position="332"/>
    </location>
</feature>
<feature type="region of interest" description="Disordered" evidence="1">
    <location>
        <begin position="323"/>
        <end position="394"/>
    </location>
</feature>
<evidence type="ECO:0000313" key="3">
    <source>
        <dbReference type="EMBL" id="KAG0555367.1"/>
    </source>
</evidence>
<dbReference type="CDD" id="cd06257">
    <property type="entry name" value="DnaJ"/>
    <property type="match status" value="1"/>
</dbReference>
<name>A0A8T0GA71_CERPU</name>
<dbReference type="SUPFAM" id="SSF46565">
    <property type="entry name" value="Chaperone J-domain"/>
    <property type="match status" value="1"/>
</dbReference>
<dbReference type="SMART" id="SM00271">
    <property type="entry name" value="DnaJ"/>
    <property type="match status" value="1"/>
</dbReference>
<sequence>MVKDKEYYDVLGVQPDATPADIKKAYYIKARLVHPDKNPGNPEAAKNFQILGEAYQILSDPQKKESYDRLGKTGVSGEPMVDPAAVFGMLFGSDAFEEYIGQLAMASMTGMDTGDGQGIDVGQVQSKFKEIQRVREEKLVQHLLTRIEPYVSGRDKPGFVDWAKNERENLKDTAFGEPMLHTIGYIYQRQAAKELGKSIYLLGVPFVTEWLRGKGHFIKSHVTAAAGAIQLMQMQADLKKQLEAGQMEEQGVEAYLASKQDLMIGNLWKLNVADIENTVSKVCQKVLLEPNVPKPVLMDRAKALKKLGQIFQGSKPADFVAQTSEMGSQSGSPRARKTPPVYHAENTGATPMFRAKAPSHQNSFPVPAAPPGARSAASSGPPSSQYPGGGYTNF</sequence>
<dbReference type="AlphaFoldDB" id="A0A8T0GA71"/>
<dbReference type="EMBL" id="CM026433">
    <property type="protein sequence ID" value="KAG0555367.1"/>
    <property type="molecule type" value="Genomic_DNA"/>
</dbReference>
<evidence type="ECO:0000313" key="4">
    <source>
        <dbReference type="Proteomes" id="UP000822688"/>
    </source>
</evidence>
<dbReference type="Pfam" id="PF14308">
    <property type="entry name" value="DnaJ-X"/>
    <property type="match status" value="1"/>
</dbReference>
<dbReference type="InterPro" id="IPR036869">
    <property type="entry name" value="J_dom_sf"/>
</dbReference>
<dbReference type="InterPro" id="IPR018253">
    <property type="entry name" value="DnaJ_domain_CS"/>
</dbReference>
<dbReference type="PROSITE" id="PS50076">
    <property type="entry name" value="DNAJ_2"/>
    <property type="match status" value="1"/>
</dbReference>
<dbReference type="InterPro" id="IPR052423">
    <property type="entry name" value="EMIR"/>
</dbReference>
<proteinExistence type="predicted"/>
<gene>
    <name evidence="3" type="ORF">KC19_12G164500</name>
</gene>
<dbReference type="PROSITE" id="PS00636">
    <property type="entry name" value="DNAJ_1"/>
    <property type="match status" value="1"/>
</dbReference>
<reference evidence="3" key="1">
    <citation type="submission" date="2020-06" db="EMBL/GenBank/DDBJ databases">
        <title>WGS assembly of Ceratodon purpureus strain R40.</title>
        <authorList>
            <person name="Carey S.B."/>
            <person name="Jenkins J."/>
            <person name="Shu S."/>
            <person name="Lovell J.T."/>
            <person name="Sreedasyam A."/>
            <person name="Maumus F."/>
            <person name="Tiley G.P."/>
            <person name="Fernandez-Pozo N."/>
            <person name="Barry K."/>
            <person name="Chen C."/>
            <person name="Wang M."/>
            <person name="Lipzen A."/>
            <person name="Daum C."/>
            <person name="Saski C.A."/>
            <person name="Payton A.C."/>
            <person name="Mcbreen J.C."/>
            <person name="Conrad R.E."/>
            <person name="Kollar L.M."/>
            <person name="Olsson S."/>
            <person name="Huttunen S."/>
            <person name="Landis J.B."/>
            <person name="Wickett N.J."/>
            <person name="Johnson M.G."/>
            <person name="Rensing S.A."/>
            <person name="Grimwood J."/>
            <person name="Schmutz J."/>
            <person name="Mcdaniel S.F."/>
        </authorList>
    </citation>
    <scope>NUCLEOTIDE SEQUENCE</scope>
    <source>
        <strain evidence="3">R40</strain>
    </source>
</reference>
<dbReference type="PRINTS" id="PR00625">
    <property type="entry name" value="JDOMAIN"/>
</dbReference>
<dbReference type="InterPro" id="IPR026894">
    <property type="entry name" value="DnaJ_X"/>
</dbReference>
<dbReference type="Pfam" id="PF00226">
    <property type="entry name" value="DnaJ"/>
    <property type="match status" value="1"/>
</dbReference>
<accession>A0A8T0GA71</accession>
<dbReference type="PANTHER" id="PTHR44094">
    <property type="entry name" value="DNAJ HEAT SHOCK N-TERMINAL DOMAIN-CONTAINING PROTEIN"/>
    <property type="match status" value="1"/>
</dbReference>
<dbReference type="Proteomes" id="UP000822688">
    <property type="component" value="Chromosome 12"/>
</dbReference>
<evidence type="ECO:0000259" key="2">
    <source>
        <dbReference type="PROSITE" id="PS50076"/>
    </source>
</evidence>
<protein>
    <recommendedName>
        <fullName evidence="2">J domain-containing protein</fullName>
    </recommendedName>
</protein>